<feature type="compositionally biased region" description="Polar residues" evidence="1">
    <location>
        <begin position="265"/>
        <end position="276"/>
    </location>
</feature>
<proteinExistence type="predicted"/>
<feature type="non-terminal residue" evidence="2">
    <location>
        <position position="1"/>
    </location>
</feature>
<evidence type="ECO:0000313" key="2">
    <source>
        <dbReference type="EMBL" id="EJK58912.1"/>
    </source>
</evidence>
<dbReference type="Proteomes" id="UP000266841">
    <property type="component" value="Unassembled WGS sequence"/>
</dbReference>
<protein>
    <submittedName>
        <fullName evidence="2">Uncharacterized protein</fullName>
    </submittedName>
</protein>
<organism evidence="2 3">
    <name type="scientific">Thalassiosira oceanica</name>
    <name type="common">Marine diatom</name>
    <dbReference type="NCBI Taxonomy" id="159749"/>
    <lineage>
        <taxon>Eukaryota</taxon>
        <taxon>Sar</taxon>
        <taxon>Stramenopiles</taxon>
        <taxon>Ochrophyta</taxon>
        <taxon>Bacillariophyta</taxon>
        <taxon>Coscinodiscophyceae</taxon>
        <taxon>Thalassiosirophycidae</taxon>
        <taxon>Thalassiosirales</taxon>
        <taxon>Thalassiosiraceae</taxon>
        <taxon>Thalassiosira</taxon>
    </lineage>
</organism>
<evidence type="ECO:0000256" key="1">
    <source>
        <dbReference type="SAM" id="MobiDB-lite"/>
    </source>
</evidence>
<comment type="caution">
    <text evidence="2">The sequence shown here is derived from an EMBL/GenBank/DDBJ whole genome shotgun (WGS) entry which is preliminary data.</text>
</comment>
<feature type="compositionally biased region" description="Polar residues" evidence="1">
    <location>
        <begin position="231"/>
        <end position="240"/>
    </location>
</feature>
<dbReference type="AlphaFoldDB" id="K0SK97"/>
<keyword evidence="3" id="KW-1185">Reference proteome</keyword>
<evidence type="ECO:0000313" key="3">
    <source>
        <dbReference type="Proteomes" id="UP000266841"/>
    </source>
</evidence>
<feature type="compositionally biased region" description="Low complexity" evidence="1">
    <location>
        <begin position="241"/>
        <end position="250"/>
    </location>
</feature>
<feature type="compositionally biased region" description="Low complexity" evidence="1">
    <location>
        <begin position="313"/>
        <end position="323"/>
    </location>
</feature>
<feature type="region of interest" description="Disordered" evidence="1">
    <location>
        <begin position="196"/>
        <end position="325"/>
    </location>
</feature>
<name>K0SK97_THAOC</name>
<gene>
    <name evidence="2" type="ORF">THAOC_20927</name>
</gene>
<sequence>EADGTVDDEFAGLPAGWQWCSVKCDDAVGHRCRCVALAPLLPILQARCRQRAVGKEYTHFAMTMPRRRLMTGGPLPPTDKYLNVDWHTGDAVDVTMTPAAECCDDEGGNRSLMSSSLFNASPLRVPARPDGFGSRLRLEQRTETGETGSGPDYTPLQIFVSDSQSLPQCPHCALSLAPTNLEYHYIVPKSKRKAIKYGLNNRTPRRTKRSSHDRIAPPPQEVLAMTRNGAGAQQGNTDEGTQSQQRQTQQESPRDETRPTPATPAGQSSARGTATMTEMAPPPQVLATGRNTAEETKEEGNQDEETQAGPQAQQRSSLSRLSSEFPVGTTCTIPTVRRRRGYRLSTEKHPDNPHLFHTDGGVSVGVLFEVCLAIRLDSPDHDEADGMVDMSSLFAGVPAGWQWCSVKCNDVVGHRLGAVALTWRLEWPPYESHIFEPGKVRVMHPARITKDDRGTAVSCTTSSQSVYADFLSQGGTGQSKHVRDNRFLDGLTLKRAVLRRCKAGAWKPENTAEALKCWKNLERIIEATLLLHMPELDKITMAQFASEQDKQGVGGGLL</sequence>
<accession>K0SK97</accession>
<reference evidence="2 3" key="1">
    <citation type="journal article" date="2012" name="Genome Biol.">
        <title>Genome and low-iron response of an oceanic diatom adapted to chronic iron limitation.</title>
        <authorList>
            <person name="Lommer M."/>
            <person name="Specht M."/>
            <person name="Roy A.S."/>
            <person name="Kraemer L."/>
            <person name="Andreson R."/>
            <person name="Gutowska M.A."/>
            <person name="Wolf J."/>
            <person name="Bergner S.V."/>
            <person name="Schilhabel M.B."/>
            <person name="Klostermeier U.C."/>
            <person name="Beiko R.G."/>
            <person name="Rosenstiel P."/>
            <person name="Hippler M."/>
            <person name="Laroche J."/>
        </authorList>
    </citation>
    <scope>NUCLEOTIDE SEQUENCE [LARGE SCALE GENOMIC DNA]</scope>
    <source>
        <strain evidence="2 3">CCMP1005</strain>
    </source>
</reference>
<dbReference type="EMBL" id="AGNL01023991">
    <property type="protein sequence ID" value="EJK58912.1"/>
    <property type="molecule type" value="Genomic_DNA"/>
</dbReference>